<reference evidence="3" key="1">
    <citation type="journal article" date="2013" name="Nature">
        <title>Draft genome of the wheat A-genome progenitor Triticum urartu.</title>
        <authorList>
            <person name="Ling H.Q."/>
            <person name="Zhao S."/>
            <person name="Liu D."/>
            <person name="Wang J."/>
            <person name="Sun H."/>
            <person name="Zhang C."/>
            <person name="Fan H."/>
            <person name="Li D."/>
            <person name="Dong L."/>
            <person name="Tao Y."/>
            <person name="Gao C."/>
            <person name="Wu H."/>
            <person name="Li Y."/>
            <person name="Cui Y."/>
            <person name="Guo X."/>
            <person name="Zheng S."/>
            <person name="Wang B."/>
            <person name="Yu K."/>
            <person name="Liang Q."/>
            <person name="Yang W."/>
            <person name="Lou X."/>
            <person name="Chen J."/>
            <person name="Feng M."/>
            <person name="Jian J."/>
            <person name="Zhang X."/>
            <person name="Luo G."/>
            <person name="Jiang Y."/>
            <person name="Liu J."/>
            <person name="Wang Z."/>
            <person name="Sha Y."/>
            <person name="Zhang B."/>
            <person name="Wu H."/>
            <person name="Tang D."/>
            <person name="Shen Q."/>
            <person name="Xue P."/>
            <person name="Zou S."/>
            <person name="Wang X."/>
            <person name="Liu X."/>
            <person name="Wang F."/>
            <person name="Yang Y."/>
            <person name="An X."/>
            <person name="Dong Z."/>
            <person name="Zhang K."/>
            <person name="Zhang X."/>
            <person name="Luo M.C."/>
            <person name="Dvorak J."/>
            <person name="Tong Y."/>
            <person name="Wang J."/>
            <person name="Yang H."/>
            <person name="Li Z."/>
            <person name="Wang D."/>
            <person name="Zhang A."/>
            <person name="Wang J."/>
        </authorList>
    </citation>
    <scope>NUCLEOTIDE SEQUENCE</scope>
    <source>
        <strain evidence="3">cv. G1812</strain>
    </source>
</reference>
<name>A0A8R7QAA6_TRIUA</name>
<dbReference type="AlphaFoldDB" id="A0A8R7QAA6"/>
<reference evidence="2" key="2">
    <citation type="submission" date="2018-03" db="EMBL/GenBank/DDBJ databases">
        <title>The Triticum urartu genome reveals the dynamic nature of wheat genome evolution.</title>
        <authorList>
            <person name="Ling H."/>
            <person name="Ma B."/>
            <person name="Shi X."/>
            <person name="Liu H."/>
            <person name="Dong L."/>
            <person name="Sun H."/>
            <person name="Cao Y."/>
            <person name="Gao Q."/>
            <person name="Zheng S."/>
            <person name="Li Y."/>
            <person name="Yu Y."/>
            <person name="Du H."/>
            <person name="Qi M."/>
            <person name="Li Y."/>
            <person name="Yu H."/>
            <person name="Cui Y."/>
            <person name="Wang N."/>
            <person name="Chen C."/>
            <person name="Wu H."/>
            <person name="Zhao Y."/>
            <person name="Zhang J."/>
            <person name="Li Y."/>
            <person name="Zhou W."/>
            <person name="Zhang B."/>
            <person name="Hu W."/>
            <person name="Eijk M."/>
            <person name="Tang J."/>
            <person name="Witsenboer H."/>
            <person name="Zhao S."/>
            <person name="Li Z."/>
            <person name="Zhang A."/>
            <person name="Wang D."/>
            <person name="Liang C."/>
        </authorList>
    </citation>
    <scope>NUCLEOTIDE SEQUENCE [LARGE SCALE GENOMIC DNA]</scope>
    <source>
        <strain evidence="2">cv. G1812</strain>
    </source>
</reference>
<dbReference type="Proteomes" id="UP000015106">
    <property type="component" value="Chromosome 4"/>
</dbReference>
<evidence type="ECO:0000313" key="2">
    <source>
        <dbReference type="EnsemblPlants" id="TuG1812G0400003772.01.T03"/>
    </source>
</evidence>
<organism evidence="2 3">
    <name type="scientific">Triticum urartu</name>
    <name type="common">Red wild einkorn</name>
    <name type="synonym">Crithodium urartu</name>
    <dbReference type="NCBI Taxonomy" id="4572"/>
    <lineage>
        <taxon>Eukaryota</taxon>
        <taxon>Viridiplantae</taxon>
        <taxon>Streptophyta</taxon>
        <taxon>Embryophyta</taxon>
        <taxon>Tracheophyta</taxon>
        <taxon>Spermatophyta</taxon>
        <taxon>Magnoliopsida</taxon>
        <taxon>Liliopsida</taxon>
        <taxon>Poales</taxon>
        <taxon>Poaceae</taxon>
        <taxon>BOP clade</taxon>
        <taxon>Pooideae</taxon>
        <taxon>Triticodae</taxon>
        <taxon>Triticeae</taxon>
        <taxon>Triticinae</taxon>
        <taxon>Triticum</taxon>
    </lineage>
</organism>
<keyword evidence="3" id="KW-1185">Reference proteome</keyword>
<protein>
    <submittedName>
        <fullName evidence="2">Uncharacterized protein</fullName>
    </submittedName>
</protein>
<dbReference type="Gramene" id="TuG1812G0400003772.01.T03">
    <property type="protein sequence ID" value="TuG1812G0400003772.01.T03"/>
    <property type="gene ID" value="TuG1812G0400003772.01"/>
</dbReference>
<feature type="region of interest" description="Disordered" evidence="1">
    <location>
        <begin position="145"/>
        <end position="166"/>
    </location>
</feature>
<proteinExistence type="predicted"/>
<evidence type="ECO:0000313" key="3">
    <source>
        <dbReference type="Proteomes" id="UP000015106"/>
    </source>
</evidence>
<feature type="compositionally biased region" description="Basic and acidic residues" evidence="1">
    <location>
        <begin position="156"/>
        <end position="166"/>
    </location>
</feature>
<evidence type="ECO:0000256" key="1">
    <source>
        <dbReference type="SAM" id="MobiDB-lite"/>
    </source>
</evidence>
<sequence length="208" mass="23397">MLMQNLLVFSSSSSSPPIYRAPARLTRQNSHCVHLASRKTSSSSTSSANNRPLLFLVLLFHASDHVFLFHARPVRESEEGSEEGAVLVPVRGGRRHRPPEHRRLRAPEPGPVSPARRVLRLQARRIPRPPPPGLRDRHLHARRGLHPPGLLWPQGHHQDRRCPVDDGRARHRALGDAGSRRRAEGPAALDQPRLQRQDVCIMTMVICI</sequence>
<reference evidence="2" key="3">
    <citation type="submission" date="2022-06" db="UniProtKB">
        <authorList>
            <consortium name="EnsemblPlants"/>
        </authorList>
    </citation>
    <scope>IDENTIFICATION</scope>
</reference>
<feature type="compositionally biased region" description="Basic residues" evidence="1">
    <location>
        <begin position="92"/>
        <end position="104"/>
    </location>
</feature>
<dbReference type="EnsemblPlants" id="TuG1812G0400003772.01.T03">
    <property type="protein sequence ID" value="TuG1812G0400003772.01.T03"/>
    <property type="gene ID" value="TuG1812G0400003772.01"/>
</dbReference>
<feature type="region of interest" description="Disordered" evidence="1">
    <location>
        <begin position="92"/>
        <end position="113"/>
    </location>
</feature>
<gene>
    <name evidence="2" type="primary">LOC125553127</name>
</gene>
<accession>A0A8R7QAA6</accession>